<keyword evidence="8" id="KW-1185">Reference proteome</keyword>
<feature type="region of interest" description="Disordered" evidence="5">
    <location>
        <begin position="119"/>
        <end position="177"/>
    </location>
</feature>
<sequence>MDYNSADGCRLRTRLFCDSKGRFPGKLYEVASDGYLIKWSSDGLSIFVEEEYFEDKVMECYPGFVQIATFLNLRRLFREYSFDWRIVEGTDTLFEFSHPDFIRGREDLLREVTTKRRSVRRLASKRAATTPSPQEKRPCRRRKMESDSCSGSVSANSSSVWADSSSTSSVTRSNSDFSQATFGSEFGSSRECVPDISCSLYPSTHVACAMEGSVDLADSQVDSAERPTRQDLLQLLAVFAKNELTNDEYSQLAATEKSIFEGSADDGGESTSSQSVPFLAKPELLPVDLALEAEFHSMNGTTCASVHLPRDAIHDDTAADYDVSLENRNPSLVSDKLQFCDQSSYNDYGLFGSETIFGAETTAANDQAHLPFGFGFKELKNEDFLFQAGKPCRQWQHDMQGTGKARPEQADFGEREETQSKESAEKRQGKGYNLDDILKATESELSGLDAIPRNEGRAESFVCCKETVVIERESALYSDLAPLYADHVLLDGWDWESLL</sequence>
<dbReference type="GO" id="GO:0003700">
    <property type="term" value="F:DNA-binding transcription factor activity"/>
    <property type="evidence" value="ECO:0007669"/>
    <property type="project" value="InterPro"/>
</dbReference>
<dbReference type="EMBL" id="JBAMIC010000003">
    <property type="protein sequence ID" value="KAK7108933.1"/>
    <property type="molecule type" value="Genomic_DNA"/>
</dbReference>
<evidence type="ECO:0000256" key="5">
    <source>
        <dbReference type="SAM" id="MobiDB-lite"/>
    </source>
</evidence>
<dbReference type="InterPro" id="IPR000232">
    <property type="entry name" value="HSF_DNA-bd"/>
</dbReference>
<evidence type="ECO:0000256" key="2">
    <source>
        <dbReference type="ARBA" id="ARBA00006403"/>
    </source>
</evidence>
<dbReference type="Proteomes" id="UP001374579">
    <property type="component" value="Unassembled WGS sequence"/>
</dbReference>
<dbReference type="SUPFAM" id="SSF46785">
    <property type="entry name" value="Winged helix' DNA-binding domain"/>
    <property type="match status" value="1"/>
</dbReference>
<reference evidence="7 8" key="1">
    <citation type="submission" date="2024-02" db="EMBL/GenBank/DDBJ databases">
        <title>Chromosome-scale genome assembly of the rough periwinkle Littorina saxatilis.</title>
        <authorList>
            <person name="De Jode A."/>
            <person name="Faria R."/>
            <person name="Formenti G."/>
            <person name="Sims Y."/>
            <person name="Smith T.P."/>
            <person name="Tracey A."/>
            <person name="Wood J.M.D."/>
            <person name="Zagrodzka Z.B."/>
            <person name="Johannesson K."/>
            <person name="Butlin R.K."/>
            <person name="Leder E.H."/>
        </authorList>
    </citation>
    <scope>NUCLEOTIDE SEQUENCE [LARGE SCALE GENOMIC DNA]</scope>
    <source>
        <strain evidence="7">Snail1</strain>
        <tissue evidence="7">Muscle</tissue>
    </source>
</reference>
<comment type="caution">
    <text evidence="7">The sequence shown here is derived from an EMBL/GenBank/DDBJ whole genome shotgun (WGS) entry which is preliminary data.</text>
</comment>
<accession>A0AAN9GHC7</accession>
<feature type="compositionally biased region" description="Basic and acidic residues" evidence="5">
    <location>
        <begin position="405"/>
        <end position="428"/>
    </location>
</feature>
<comment type="similarity">
    <text evidence="2">Belongs to the HSF family.</text>
</comment>
<keyword evidence="3" id="KW-0238">DNA-binding</keyword>
<evidence type="ECO:0000259" key="6">
    <source>
        <dbReference type="Pfam" id="PF00447"/>
    </source>
</evidence>
<feature type="region of interest" description="Disordered" evidence="5">
    <location>
        <begin position="396"/>
        <end position="428"/>
    </location>
</feature>
<evidence type="ECO:0000256" key="1">
    <source>
        <dbReference type="ARBA" id="ARBA00004123"/>
    </source>
</evidence>
<evidence type="ECO:0000313" key="7">
    <source>
        <dbReference type="EMBL" id="KAK7108933.1"/>
    </source>
</evidence>
<feature type="domain" description="HSF-type DNA-binding" evidence="6">
    <location>
        <begin position="23"/>
        <end position="114"/>
    </location>
</feature>
<dbReference type="Pfam" id="PF00447">
    <property type="entry name" value="HSF_DNA-bind"/>
    <property type="match status" value="1"/>
</dbReference>
<dbReference type="InterPro" id="IPR036388">
    <property type="entry name" value="WH-like_DNA-bd_sf"/>
</dbReference>
<dbReference type="Gene3D" id="1.10.10.10">
    <property type="entry name" value="Winged helix-like DNA-binding domain superfamily/Winged helix DNA-binding domain"/>
    <property type="match status" value="1"/>
</dbReference>
<dbReference type="GO" id="GO:0005634">
    <property type="term" value="C:nucleus"/>
    <property type="evidence" value="ECO:0007669"/>
    <property type="project" value="UniProtKB-SubCell"/>
</dbReference>
<evidence type="ECO:0000256" key="4">
    <source>
        <dbReference type="ARBA" id="ARBA00023242"/>
    </source>
</evidence>
<keyword evidence="4" id="KW-0539">Nucleus</keyword>
<evidence type="ECO:0000256" key="3">
    <source>
        <dbReference type="ARBA" id="ARBA00023125"/>
    </source>
</evidence>
<proteinExistence type="inferred from homology"/>
<feature type="compositionally biased region" description="Low complexity" evidence="5">
    <location>
        <begin position="147"/>
        <end position="177"/>
    </location>
</feature>
<gene>
    <name evidence="7" type="ORF">V1264_013068</name>
</gene>
<protein>
    <recommendedName>
        <fullName evidence="6">HSF-type DNA-binding domain-containing protein</fullName>
    </recommendedName>
</protein>
<dbReference type="GO" id="GO:0043565">
    <property type="term" value="F:sequence-specific DNA binding"/>
    <property type="evidence" value="ECO:0007669"/>
    <property type="project" value="InterPro"/>
</dbReference>
<organism evidence="7 8">
    <name type="scientific">Littorina saxatilis</name>
    <dbReference type="NCBI Taxonomy" id="31220"/>
    <lineage>
        <taxon>Eukaryota</taxon>
        <taxon>Metazoa</taxon>
        <taxon>Spiralia</taxon>
        <taxon>Lophotrochozoa</taxon>
        <taxon>Mollusca</taxon>
        <taxon>Gastropoda</taxon>
        <taxon>Caenogastropoda</taxon>
        <taxon>Littorinimorpha</taxon>
        <taxon>Littorinoidea</taxon>
        <taxon>Littorinidae</taxon>
        <taxon>Littorina</taxon>
    </lineage>
</organism>
<comment type="subcellular location">
    <subcellularLocation>
        <location evidence="1">Nucleus</location>
    </subcellularLocation>
</comment>
<dbReference type="InterPro" id="IPR036390">
    <property type="entry name" value="WH_DNA-bd_sf"/>
</dbReference>
<evidence type="ECO:0000313" key="8">
    <source>
        <dbReference type="Proteomes" id="UP001374579"/>
    </source>
</evidence>
<dbReference type="AlphaFoldDB" id="A0AAN9GHC7"/>
<name>A0AAN9GHC7_9CAEN</name>